<protein>
    <submittedName>
        <fullName evidence="2">Uncharacterized protein</fullName>
    </submittedName>
</protein>
<proteinExistence type="predicted"/>
<gene>
    <name evidence="2" type="ORF">AHMF7616_01407</name>
</gene>
<keyword evidence="1" id="KW-0472">Membrane</keyword>
<feature type="transmembrane region" description="Helical" evidence="1">
    <location>
        <begin position="45"/>
        <end position="62"/>
    </location>
</feature>
<name>A0A369QD25_9BACT</name>
<keyword evidence="3" id="KW-1185">Reference proteome</keyword>
<organism evidence="2 3">
    <name type="scientific">Adhaeribacter pallidiroseus</name>
    <dbReference type="NCBI Taxonomy" id="2072847"/>
    <lineage>
        <taxon>Bacteria</taxon>
        <taxon>Pseudomonadati</taxon>
        <taxon>Bacteroidota</taxon>
        <taxon>Cytophagia</taxon>
        <taxon>Cytophagales</taxon>
        <taxon>Hymenobacteraceae</taxon>
        <taxon>Adhaeribacter</taxon>
    </lineage>
</organism>
<evidence type="ECO:0000256" key="1">
    <source>
        <dbReference type="SAM" id="Phobius"/>
    </source>
</evidence>
<comment type="caution">
    <text evidence="2">The sequence shown here is derived from an EMBL/GenBank/DDBJ whole genome shotgun (WGS) entry which is preliminary data.</text>
</comment>
<feature type="transmembrane region" description="Helical" evidence="1">
    <location>
        <begin position="12"/>
        <end position="33"/>
    </location>
</feature>
<evidence type="ECO:0000313" key="3">
    <source>
        <dbReference type="Proteomes" id="UP000253919"/>
    </source>
</evidence>
<dbReference type="RefSeq" id="WP_115372207.1">
    <property type="nucleotide sequence ID" value="NZ_QASA01000001.1"/>
</dbReference>
<accession>A0A369QD25</accession>
<reference evidence="2 3" key="1">
    <citation type="submission" date="2018-04" db="EMBL/GenBank/DDBJ databases">
        <title>Adhaeribacter sp. HMF7616 genome sequencing and assembly.</title>
        <authorList>
            <person name="Kang H."/>
            <person name="Kang J."/>
            <person name="Cha I."/>
            <person name="Kim H."/>
            <person name="Joh K."/>
        </authorList>
    </citation>
    <scope>NUCLEOTIDE SEQUENCE [LARGE SCALE GENOMIC DNA]</scope>
    <source>
        <strain evidence="2 3">HMF7616</strain>
    </source>
</reference>
<evidence type="ECO:0000313" key="2">
    <source>
        <dbReference type="EMBL" id="RDC62813.1"/>
    </source>
</evidence>
<keyword evidence="1" id="KW-0812">Transmembrane</keyword>
<dbReference type="AlphaFoldDB" id="A0A369QD25"/>
<dbReference type="OrthoDB" id="886697at2"/>
<dbReference type="Proteomes" id="UP000253919">
    <property type="component" value="Unassembled WGS sequence"/>
</dbReference>
<sequence>MKTSKLYNFKEMNSYQFIAVVGLVMTLVAHGILVLTDKHISSFNALYACWVGVFVIGAIINYNTKPHDPHGHHHHH</sequence>
<dbReference type="EMBL" id="QASA01000001">
    <property type="protein sequence ID" value="RDC62813.1"/>
    <property type="molecule type" value="Genomic_DNA"/>
</dbReference>
<keyword evidence="1" id="KW-1133">Transmembrane helix</keyword>